<dbReference type="InterPro" id="IPR003587">
    <property type="entry name" value="Hint_dom_N"/>
</dbReference>
<dbReference type="AlphaFoldDB" id="A0A6M2B783"/>
<dbReference type="GO" id="GO:0016539">
    <property type="term" value="P:intein-mediated protein splicing"/>
    <property type="evidence" value="ECO:0007669"/>
    <property type="project" value="InterPro"/>
</dbReference>
<dbReference type="RefSeq" id="WP_165059963.1">
    <property type="nucleotide sequence ID" value="NZ_JAADJS010000003.1"/>
</dbReference>
<gene>
    <name evidence="2" type="ORF">GW579_15600</name>
</gene>
<evidence type="ECO:0000313" key="2">
    <source>
        <dbReference type="EMBL" id="NGX88503.1"/>
    </source>
</evidence>
<proteinExistence type="predicted"/>
<dbReference type="SUPFAM" id="SSF51294">
    <property type="entry name" value="Hedgehog/intein (Hint) domain"/>
    <property type="match status" value="1"/>
</dbReference>
<name>A0A6M2B783_9GAMM</name>
<evidence type="ECO:0000313" key="3">
    <source>
        <dbReference type="Proteomes" id="UP000476696"/>
    </source>
</evidence>
<dbReference type="Proteomes" id="UP000476696">
    <property type="component" value="Unassembled WGS sequence"/>
</dbReference>
<keyword evidence="3" id="KW-1185">Reference proteome</keyword>
<dbReference type="PROSITE" id="PS50817">
    <property type="entry name" value="INTEIN_N_TER"/>
    <property type="match status" value="1"/>
</dbReference>
<feature type="domain" description="Hint" evidence="1">
    <location>
        <begin position="355"/>
        <end position="449"/>
    </location>
</feature>
<dbReference type="Gene3D" id="2.170.16.10">
    <property type="entry name" value="Hedgehog/Intein (Hint) domain"/>
    <property type="match status" value="1"/>
</dbReference>
<sequence>MTTQNYTADEKSVVKNVINNYGNKGVFIIDPGNTLLVNFYDIQLKLSGLAYANSRQFSQCWENAKKLKGSTGQLSQAANDSVTPVYSIVRVDSTDGKNYRADAVGSLPVSANNVTQTLGLFDGDATNVGQVKYTQNYVNAADCVIGAEGVYPDSDKKADFPVTVIYTFAQTINNMTVYGAEIITTQNYPQEIYNESPQTIHNPNEIKICLTRVEADCDYSQPYEGGGIVSVPVKGYITYGGNIDVSGGKPVNGMSSIYLIRTRAGGNPITPYPGFDFFDPKNSTIAGNNIKWDLNWLKFNKVDFDSGEMVYYVFKLILSVSGKSIAAFITNAPKDIVPGQQLLNTVTIKPMKIVYGCLHENTQITMTDGSEKIISAMRMGDRVKTVNNGELTVENVTTGQEQHCIKIVAQAADNKILSVVASPGHPFITSSGVIIARELKSGDKLLTLTGESIVIDIQPQPEEATVFNLQLSGEKRDENMLYANNILVGDIQMQRFYEDEYYRRPENILSQLPEEWHEDYQNHLNVMGE</sequence>
<evidence type="ECO:0000259" key="1">
    <source>
        <dbReference type="SMART" id="SM00306"/>
    </source>
</evidence>
<protein>
    <recommendedName>
        <fullName evidence="1">Hint domain-containing protein</fullName>
    </recommendedName>
</protein>
<dbReference type="InterPro" id="IPR006141">
    <property type="entry name" value="Intein_N"/>
</dbReference>
<dbReference type="SMART" id="SM00306">
    <property type="entry name" value="HintN"/>
    <property type="match status" value="1"/>
</dbReference>
<comment type="caution">
    <text evidence="2">The sequence shown here is derived from an EMBL/GenBank/DDBJ whole genome shotgun (WGS) entry which is preliminary data.</text>
</comment>
<reference evidence="2 3" key="2">
    <citation type="submission" date="2020-03" db="EMBL/GenBank/DDBJ databases">
        <title>Rahnella aceri sp. nov., isoated from traditional Jeju Makgeolli.</title>
        <authorList>
            <person name="Kim I.S."/>
            <person name="Jeon D."/>
        </authorList>
    </citation>
    <scope>NUCLEOTIDE SEQUENCE [LARGE SCALE GENOMIC DNA]</scope>
    <source>
        <strain evidence="2 3">Lac-M11</strain>
    </source>
</reference>
<dbReference type="EMBL" id="JAADJS010000003">
    <property type="protein sequence ID" value="NGX88503.1"/>
    <property type="molecule type" value="Genomic_DNA"/>
</dbReference>
<organism evidence="2 3">
    <name type="scientific">Rahnella contaminans</name>
    <dbReference type="NCBI Taxonomy" id="2703882"/>
    <lineage>
        <taxon>Bacteria</taxon>
        <taxon>Pseudomonadati</taxon>
        <taxon>Pseudomonadota</taxon>
        <taxon>Gammaproteobacteria</taxon>
        <taxon>Enterobacterales</taxon>
        <taxon>Yersiniaceae</taxon>
        <taxon>Rahnella</taxon>
    </lineage>
</organism>
<dbReference type="CDD" id="cd00081">
    <property type="entry name" value="Hint"/>
    <property type="match status" value="1"/>
</dbReference>
<reference evidence="2 3" key="1">
    <citation type="submission" date="2020-01" db="EMBL/GenBank/DDBJ databases">
        <authorList>
            <person name="Lee S.D."/>
        </authorList>
    </citation>
    <scope>NUCLEOTIDE SEQUENCE [LARGE SCALE GENOMIC DNA]</scope>
    <source>
        <strain evidence="2 3">Lac-M11</strain>
    </source>
</reference>
<accession>A0A6M2B783</accession>
<dbReference type="InterPro" id="IPR036844">
    <property type="entry name" value="Hint_dom_sf"/>
</dbReference>